<feature type="transmembrane region" description="Helical" evidence="6">
    <location>
        <begin position="57"/>
        <end position="77"/>
    </location>
</feature>
<dbReference type="GO" id="GO:0005353">
    <property type="term" value="F:fructose transmembrane transporter activity"/>
    <property type="evidence" value="ECO:0007669"/>
    <property type="project" value="TreeGrafter"/>
</dbReference>
<evidence type="ECO:0000256" key="2">
    <source>
        <dbReference type="ARBA" id="ARBA00022597"/>
    </source>
</evidence>
<evidence type="ECO:0000256" key="5">
    <source>
        <dbReference type="ARBA" id="ARBA00023136"/>
    </source>
</evidence>
<keyword evidence="5 6" id="KW-0472">Membrane</keyword>
<comment type="caution">
    <text evidence="8">The sequence shown here is derived from an EMBL/GenBank/DDBJ whole genome shotgun (WGS) entry which is preliminary data.</text>
</comment>
<evidence type="ECO:0000313" key="8">
    <source>
        <dbReference type="EMBL" id="VCW67008.1"/>
    </source>
</evidence>
<dbReference type="Gene3D" id="1.20.1250.20">
    <property type="entry name" value="MFS general substrate transporter like domains"/>
    <property type="match status" value="1"/>
</dbReference>
<dbReference type="GO" id="GO:0012505">
    <property type="term" value="C:endomembrane system"/>
    <property type="evidence" value="ECO:0007669"/>
    <property type="project" value="UniProtKB-SubCell"/>
</dbReference>
<dbReference type="GO" id="GO:0046323">
    <property type="term" value="P:D-glucose import"/>
    <property type="evidence" value="ECO:0007669"/>
    <property type="project" value="TreeGrafter"/>
</dbReference>
<dbReference type="PANTHER" id="PTHR23503:SF32">
    <property type="entry name" value="SOLUTE CARRIER FAMILY 2, FACILITATED GLUCOSE TRANSPORTER MEMBER 5"/>
    <property type="match status" value="1"/>
</dbReference>
<evidence type="ECO:0000256" key="4">
    <source>
        <dbReference type="ARBA" id="ARBA00022989"/>
    </source>
</evidence>
<evidence type="ECO:0000256" key="6">
    <source>
        <dbReference type="SAM" id="Phobius"/>
    </source>
</evidence>
<organism evidence="8 9">
    <name type="scientific">Gulo gulo</name>
    <name type="common">Wolverine</name>
    <name type="synonym">Gluton</name>
    <dbReference type="NCBI Taxonomy" id="48420"/>
    <lineage>
        <taxon>Eukaryota</taxon>
        <taxon>Metazoa</taxon>
        <taxon>Chordata</taxon>
        <taxon>Craniata</taxon>
        <taxon>Vertebrata</taxon>
        <taxon>Euteleostomi</taxon>
        <taxon>Mammalia</taxon>
        <taxon>Eutheria</taxon>
        <taxon>Laurasiatheria</taxon>
        <taxon>Carnivora</taxon>
        <taxon>Caniformia</taxon>
        <taxon>Musteloidea</taxon>
        <taxon>Mustelidae</taxon>
        <taxon>Guloninae</taxon>
        <taxon>Gulo</taxon>
    </lineage>
</organism>
<dbReference type="GO" id="GO:0055056">
    <property type="term" value="F:D-glucose transmembrane transporter activity"/>
    <property type="evidence" value="ECO:0007669"/>
    <property type="project" value="TreeGrafter"/>
</dbReference>
<reference evidence="8 9" key="1">
    <citation type="submission" date="2018-10" db="EMBL/GenBank/DDBJ databases">
        <authorList>
            <person name="Ekblom R."/>
            <person name="Jareborg N."/>
        </authorList>
    </citation>
    <scope>NUCLEOTIDE SEQUENCE [LARGE SCALE GENOMIC DNA]</scope>
    <source>
        <tissue evidence="8">Muscle</tissue>
    </source>
</reference>
<dbReference type="Proteomes" id="UP000269945">
    <property type="component" value="Unassembled WGS sequence"/>
</dbReference>
<dbReference type="GO" id="GO:0070837">
    <property type="term" value="P:dehydroascorbic acid transport"/>
    <property type="evidence" value="ECO:0007669"/>
    <property type="project" value="TreeGrafter"/>
</dbReference>
<protein>
    <recommendedName>
        <fullName evidence="7">Major facilitator superfamily (MFS) profile domain-containing protein</fullName>
    </recommendedName>
</protein>
<accession>A0A9X9PUR8</accession>
<dbReference type="InterPro" id="IPR045263">
    <property type="entry name" value="GLUT"/>
</dbReference>
<gene>
    <name evidence="8" type="ORF">BN2614_LOCUS2</name>
</gene>
<dbReference type="PROSITE" id="PS50850">
    <property type="entry name" value="MFS"/>
    <property type="match status" value="1"/>
</dbReference>
<sequence length="96" mass="10745">MKAFYNQTYYERNNNYINEFSLTLLWSVSVSMFPFGGFLGSLMVGPLVNKFGRKGTLLFNNIFSIVPAILMGCSEVARSFEMIIVSRLLVGICAGK</sequence>
<dbReference type="InterPro" id="IPR005828">
    <property type="entry name" value="MFS_sugar_transport-like"/>
</dbReference>
<evidence type="ECO:0000256" key="3">
    <source>
        <dbReference type="ARBA" id="ARBA00022692"/>
    </source>
</evidence>
<dbReference type="InterPro" id="IPR020846">
    <property type="entry name" value="MFS_dom"/>
</dbReference>
<proteinExistence type="predicted"/>
<feature type="domain" description="Major facilitator superfamily (MFS) profile" evidence="7">
    <location>
        <begin position="1"/>
        <end position="96"/>
    </location>
</feature>
<dbReference type="SUPFAM" id="SSF103473">
    <property type="entry name" value="MFS general substrate transporter"/>
    <property type="match status" value="1"/>
</dbReference>
<keyword evidence="2" id="KW-0813">Transport</keyword>
<dbReference type="InterPro" id="IPR036259">
    <property type="entry name" value="MFS_trans_sf"/>
</dbReference>
<keyword evidence="3 6" id="KW-0812">Transmembrane</keyword>
<dbReference type="AlphaFoldDB" id="A0A9X9PUR8"/>
<keyword evidence="9" id="KW-1185">Reference proteome</keyword>
<dbReference type="Pfam" id="PF00083">
    <property type="entry name" value="Sugar_tr"/>
    <property type="match status" value="1"/>
</dbReference>
<dbReference type="EMBL" id="CYRY02002324">
    <property type="protein sequence ID" value="VCW67008.1"/>
    <property type="molecule type" value="Genomic_DNA"/>
</dbReference>
<comment type="subcellular location">
    <subcellularLocation>
        <location evidence="1">Endomembrane system</location>
        <topology evidence="1">Multi-pass membrane protein</topology>
    </subcellularLocation>
</comment>
<name>A0A9X9PUR8_GULGU</name>
<dbReference type="PANTHER" id="PTHR23503">
    <property type="entry name" value="SOLUTE CARRIER FAMILY 2"/>
    <property type="match status" value="1"/>
</dbReference>
<keyword evidence="2" id="KW-0762">Sugar transport</keyword>
<evidence type="ECO:0000313" key="9">
    <source>
        <dbReference type="Proteomes" id="UP000269945"/>
    </source>
</evidence>
<evidence type="ECO:0000259" key="7">
    <source>
        <dbReference type="PROSITE" id="PS50850"/>
    </source>
</evidence>
<evidence type="ECO:0000256" key="1">
    <source>
        <dbReference type="ARBA" id="ARBA00004127"/>
    </source>
</evidence>
<feature type="transmembrane region" description="Helical" evidence="6">
    <location>
        <begin position="20"/>
        <end position="45"/>
    </location>
</feature>
<dbReference type="GO" id="GO:0005886">
    <property type="term" value="C:plasma membrane"/>
    <property type="evidence" value="ECO:0007669"/>
    <property type="project" value="TreeGrafter"/>
</dbReference>
<keyword evidence="4 6" id="KW-1133">Transmembrane helix</keyword>